<evidence type="ECO:0000313" key="6">
    <source>
        <dbReference type="Proteomes" id="UP000032233"/>
    </source>
</evidence>
<evidence type="ECO:0000256" key="4">
    <source>
        <dbReference type="SAM" id="MobiDB-lite"/>
    </source>
</evidence>
<dbReference type="GO" id="GO:0003723">
    <property type="term" value="F:RNA binding"/>
    <property type="evidence" value="ECO:0007669"/>
    <property type="project" value="UniProtKB-UniRule"/>
</dbReference>
<dbReference type="STRING" id="1429043.X474_05130"/>
<dbReference type="Pfam" id="PF01668">
    <property type="entry name" value="SmpB"/>
    <property type="match status" value="1"/>
</dbReference>
<evidence type="ECO:0000256" key="3">
    <source>
        <dbReference type="HAMAP-Rule" id="MF_00023"/>
    </source>
</evidence>
<dbReference type="PROSITE" id="PS01317">
    <property type="entry name" value="SSRP"/>
    <property type="match status" value="1"/>
</dbReference>
<dbReference type="InterPro" id="IPR000037">
    <property type="entry name" value="SsrA-bd_prot"/>
</dbReference>
<evidence type="ECO:0000256" key="1">
    <source>
        <dbReference type="ARBA" id="ARBA00022490"/>
    </source>
</evidence>
<dbReference type="Proteomes" id="UP000032233">
    <property type="component" value="Unassembled WGS sequence"/>
</dbReference>
<organism evidence="5 6">
    <name type="scientific">Dethiosulfatarculus sandiegensis</name>
    <dbReference type="NCBI Taxonomy" id="1429043"/>
    <lineage>
        <taxon>Bacteria</taxon>
        <taxon>Pseudomonadati</taxon>
        <taxon>Thermodesulfobacteriota</taxon>
        <taxon>Desulfarculia</taxon>
        <taxon>Desulfarculales</taxon>
        <taxon>Desulfarculaceae</taxon>
        <taxon>Dethiosulfatarculus</taxon>
    </lineage>
</organism>
<dbReference type="FunCoup" id="A0A0D2JAH6">
    <property type="interactions" value="471"/>
</dbReference>
<name>A0A0D2JAH6_9BACT</name>
<dbReference type="EMBL" id="AZAC01000004">
    <property type="protein sequence ID" value="KIX15134.1"/>
    <property type="molecule type" value="Genomic_DNA"/>
</dbReference>
<dbReference type="NCBIfam" id="NF003843">
    <property type="entry name" value="PRK05422.1"/>
    <property type="match status" value="1"/>
</dbReference>
<dbReference type="AlphaFoldDB" id="A0A0D2JAH6"/>
<keyword evidence="5" id="KW-0238">DNA-binding</keyword>
<comment type="function">
    <text evidence="3">Required for rescue of stalled ribosomes mediated by trans-translation. Binds to transfer-messenger RNA (tmRNA), required for stable association of tmRNA with ribosomes. tmRNA and SmpB together mimic tRNA shape, replacing the anticodon stem-loop with SmpB. tmRNA is encoded by the ssrA gene; the 2 termini fold to resemble tRNA(Ala) and it encodes a 'tag peptide', a short internal open reading frame. During trans-translation Ala-aminoacylated tmRNA acts like a tRNA, entering the A-site of stalled ribosomes, displacing the stalled mRNA. The ribosome then switches to translate the ORF on the tmRNA; the nascent peptide is terminated with the 'tag peptide' encoded by the tmRNA and targeted for degradation. The ribosome is freed to recommence translation, which seems to be the essential function of trans-translation.</text>
</comment>
<gene>
    <name evidence="3" type="primary">smpB</name>
    <name evidence="5" type="ORF">X474_05130</name>
</gene>
<keyword evidence="2 3" id="KW-0694">RNA-binding</keyword>
<comment type="subcellular location">
    <subcellularLocation>
        <location evidence="3">Cytoplasm</location>
    </subcellularLocation>
    <text evidence="3">The tmRNA-SmpB complex associates with stalled 70S ribosomes.</text>
</comment>
<dbReference type="GO" id="GO:0070929">
    <property type="term" value="P:trans-translation"/>
    <property type="evidence" value="ECO:0007669"/>
    <property type="project" value="UniProtKB-UniRule"/>
</dbReference>
<dbReference type="SUPFAM" id="SSF74982">
    <property type="entry name" value="Small protein B (SmpB)"/>
    <property type="match status" value="1"/>
</dbReference>
<evidence type="ECO:0000313" key="5">
    <source>
        <dbReference type="EMBL" id="KIX15134.1"/>
    </source>
</evidence>
<dbReference type="GO" id="GO:0003677">
    <property type="term" value="F:DNA binding"/>
    <property type="evidence" value="ECO:0007669"/>
    <property type="project" value="UniProtKB-KW"/>
</dbReference>
<keyword evidence="6" id="KW-1185">Reference proteome</keyword>
<dbReference type="PATRIC" id="fig|1429043.3.peg.1092"/>
<feature type="compositionally biased region" description="Basic and acidic residues" evidence="4">
    <location>
        <begin position="135"/>
        <end position="154"/>
    </location>
</feature>
<sequence length="154" mass="17731">MKNTSPAGVKLVARNKKARFNYELGDRYEAGLVLKGTEVKSLRLGQVQLTDSYAKLKNGEAWLLSCTINPYPFAYYDNHAPERPRKLLLHKKELNKIGVKVKEQGLSLIPLAIYFKRGKAKVELALAKGKKLHDKRQTLKKRDQQREMERALRR</sequence>
<dbReference type="CDD" id="cd09294">
    <property type="entry name" value="SmpB"/>
    <property type="match status" value="1"/>
</dbReference>
<dbReference type="InterPro" id="IPR023620">
    <property type="entry name" value="SmpB"/>
</dbReference>
<dbReference type="InParanoid" id="A0A0D2JAH6"/>
<dbReference type="PANTHER" id="PTHR30308:SF2">
    <property type="entry name" value="SSRA-BINDING PROTEIN"/>
    <property type="match status" value="1"/>
</dbReference>
<dbReference type="GO" id="GO:0005829">
    <property type="term" value="C:cytosol"/>
    <property type="evidence" value="ECO:0007669"/>
    <property type="project" value="TreeGrafter"/>
</dbReference>
<dbReference type="OrthoDB" id="9805462at2"/>
<evidence type="ECO:0000256" key="2">
    <source>
        <dbReference type="ARBA" id="ARBA00022884"/>
    </source>
</evidence>
<feature type="region of interest" description="Disordered" evidence="4">
    <location>
        <begin position="133"/>
        <end position="154"/>
    </location>
</feature>
<protein>
    <recommendedName>
        <fullName evidence="3">SsrA-binding protein</fullName>
    </recommendedName>
    <alternativeName>
        <fullName evidence="3">Small protein B</fullName>
    </alternativeName>
</protein>
<proteinExistence type="inferred from homology"/>
<keyword evidence="1 3" id="KW-0963">Cytoplasm</keyword>
<reference evidence="5 6" key="1">
    <citation type="submission" date="2013-11" db="EMBL/GenBank/DDBJ databases">
        <title>Metagenomic analysis of a methanogenic consortium involved in long chain n-alkane degradation.</title>
        <authorList>
            <person name="Davidova I.A."/>
            <person name="Callaghan A.V."/>
            <person name="Wawrik B."/>
            <person name="Pruitt S."/>
            <person name="Marks C."/>
            <person name="Duncan K.E."/>
            <person name="Suflita J.M."/>
        </authorList>
    </citation>
    <scope>NUCLEOTIDE SEQUENCE [LARGE SCALE GENOMIC DNA]</scope>
    <source>
        <strain evidence="5 6">SPR</strain>
    </source>
</reference>
<dbReference type="RefSeq" id="WP_044347081.1">
    <property type="nucleotide sequence ID" value="NZ_AZAC01000004.1"/>
</dbReference>
<comment type="caution">
    <text evidence="5">The sequence shown here is derived from an EMBL/GenBank/DDBJ whole genome shotgun (WGS) entry which is preliminary data.</text>
</comment>
<comment type="similarity">
    <text evidence="3">Belongs to the SmpB family.</text>
</comment>
<dbReference type="PANTHER" id="PTHR30308">
    <property type="entry name" value="TMRNA-BINDING COMPONENT OF TRANS-TRANSLATION TAGGING COMPLEX"/>
    <property type="match status" value="1"/>
</dbReference>
<dbReference type="NCBIfam" id="TIGR00086">
    <property type="entry name" value="smpB"/>
    <property type="match status" value="1"/>
</dbReference>
<dbReference type="Gene3D" id="2.40.280.10">
    <property type="match status" value="1"/>
</dbReference>
<dbReference type="GO" id="GO:0070930">
    <property type="term" value="P:trans-translation-dependent protein tagging"/>
    <property type="evidence" value="ECO:0007669"/>
    <property type="project" value="TreeGrafter"/>
</dbReference>
<dbReference type="HAMAP" id="MF_00023">
    <property type="entry name" value="SmpB"/>
    <property type="match status" value="1"/>
</dbReference>
<accession>A0A0D2JAH6</accession>
<dbReference type="InterPro" id="IPR020081">
    <property type="entry name" value="SsrA-bd_prot_CS"/>
</dbReference>